<evidence type="ECO:0000256" key="1">
    <source>
        <dbReference type="ARBA" id="ARBA00004196"/>
    </source>
</evidence>
<dbReference type="RefSeq" id="WP_216240246.1">
    <property type="nucleotide sequence ID" value="NZ_JABACJ020000003.1"/>
</dbReference>
<keyword evidence="2" id="KW-0175">Coiled coil</keyword>
<feature type="region of interest" description="Disordered" evidence="3">
    <location>
        <begin position="129"/>
        <end position="164"/>
    </location>
</feature>
<sequence length="538" mass="59378">MQWMRLVTYKTEKKIPGGNHKAGKALAAFLAAMIFCTILSRAASNMITPTVKVASPRKGTISHKIFAAGTTVENQNQAVFTVSDIRIKLVPVKKGESVQKGDTLFVLDLEDLRDKIEEKEREVQKAELQMKDMDSQESLQQEKKTQAQQRAQEDYDRTVRSTDAQVEEAYQAKLDAEERLREFMEQSTGETSEDMDTIQKVLQQTCDDKSRLLEEAQARLDEVQGNPDATDAEKQSLEQEAAQAKADKEAADAALEQFTAKQESAQSESNKEQIQSLQDASKQADQAYQEALRNQEESLAAADRNREDAGTPSASDSSRKIMELDKKTLEKKLDKMKALLKQKGVLTAPVSGVIQKLNVEPGSFTTEALAVSIADSSAGSRFVAQIPKEQKMYAAAGDEVTLKTVDKRELTGLTVDTITENRENSELYDISVLLKKGELGIGESAILNLEKESSAYGCTIPTEALRTDENGWFVLVVREKETVLGTELSAEPVYVQIQEKNEQTAALEDGILGGGDRVIISSDKPIETGDRIRQGEES</sequence>
<dbReference type="InterPro" id="IPR050465">
    <property type="entry name" value="UPF0194_transport"/>
</dbReference>
<comment type="subcellular location">
    <subcellularLocation>
        <location evidence="1">Cell envelope</location>
    </subcellularLocation>
</comment>
<dbReference type="EMBL" id="JABACJ020000003">
    <property type="protein sequence ID" value="MBU3875327.1"/>
    <property type="molecule type" value="Genomic_DNA"/>
</dbReference>
<accession>A0ABS6D156</accession>
<dbReference type="PANTHER" id="PTHR32347">
    <property type="entry name" value="EFFLUX SYSTEM COMPONENT YKNX-RELATED"/>
    <property type="match status" value="1"/>
</dbReference>
<dbReference type="PANTHER" id="PTHR32347:SF14">
    <property type="entry name" value="EFFLUX SYSTEM COMPONENT YKNX-RELATED"/>
    <property type="match status" value="1"/>
</dbReference>
<evidence type="ECO:0000256" key="2">
    <source>
        <dbReference type="ARBA" id="ARBA00023054"/>
    </source>
</evidence>
<name>A0ABS6D156_9FIRM</name>
<protein>
    <recommendedName>
        <fullName evidence="6">Biotin/lipoyl-binding protein</fullName>
    </recommendedName>
</protein>
<comment type="caution">
    <text evidence="4">The sequence shown here is derived from an EMBL/GenBank/DDBJ whole genome shotgun (WGS) entry which is preliminary data.</text>
</comment>
<feature type="compositionally biased region" description="Polar residues" evidence="3">
    <location>
        <begin position="259"/>
        <end position="286"/>
    </location>
</feature>
<evidence type="ECO:0000256" key="3">
    <source>
        <dbReference type="SAM" id="MobiDB-lite"/>
    </source>
</evidence>
<proteinExistence type="predicted"/>
<dbReference type="Proteomes" id="UP000723714">
    <property type="component" value="Unassembled WGS sequence"/>
</dbReference>
<feature type="compositionally biased region" description="Basic and acidic residues" evidence="3">
    <location>
        <begin position="129"/>
        <end position="160"/>
    </location>
</feature>
<gene>
    <name evidence="4" type="ORF">HGO97_005780</name>
</gene>
<reference evidence="4 5" key="1">
    <citation type="submission" date="2021-06" db="EMBL/GenBank/DDBJ databases">
        <title>Faecalicatena sp. nov. isolated from porcine feces.</title>
        <authorList>
            <person name="Oh B.S."/>
            <person name="Lee J.H."/>
        </authorList>
    </citation>
    <scope>NUCLEOTIDE SEQUENCE [LARGE SCALE GENOMIC DNA]</scope>
    <source>
        <strain evidence="4 5">AGMB00832</strain>
    </source>
</reference>
<organism evidence="4 5">
    <name type="scientific">Faecalicatena faecalis</name>
    <dbReference type="NCBI Taxonomy" id="2726362"/>
    <lineage>
        <taxon>Bacteria</taxon>
        <taxon>Bacillati</taxon>
        <taxon>Bacillota</taxon>
        <taxon>Clostridia</taxon>
        <taxon>Lachnospirales</taxon>
        <taxon>Lachnospiraceae</taxon>
        <taxon>Faecalicatena</taxon>
    </lineage>
</organism>
<keyword evidence="5" id="KW-1185">Reference proteome</keyword>
<evidence type="ECO:0000313" key="5">
    <source>
        <dbReference type="Proteomes" id="UP000723714"/>
    </source>
</evidence>
<evidence type="ECO:0008006" key="6">
    <source>
        <dbReference type="Google" id="ProtNLM"/>
    </source>
</evidence>
<feature type="region of interest" description="Disordered" evidence="3">
    <location>
        <begin position="221"/>
        <end position="322"/>
    </location>
</feature>
<evidence type="ECO:0000313" key="4">
    <source>
        <dbReference type="EMBL" id="MBU3875327.1"/>
    </source>
</evidence>